<evidence type="ECO:0000259" key="5">
    <source>
        <dbReference type="PROSITE" id="PS50977"/>
    </source>
</evidence>
<dbReference type="Gene3D" id="1.10.10.60">
    <property type="entry name" value="Homeodomain-like"/>
    <property type="match status" value="2"/>
</dbReference>
<dbReference type="PROSITE" id="PS01081">
    <property type="entry name" value="HTH_TETR_1"/>
    <property type="match status" value="2"/>
</dbReference>
<organism evidence="6 7">
    <name type="scientific">Frankia canadensis</name>
    <dbReference type="NCBI Taxonomy" id="1836972"/>
    <lineage>
        <taxon>Bacteria</taxon>
        <taxon>Bacillati</taxon>
        <taxon>Actinomycetota</taxon>
        <taxon>Actinomycetes</taxon>
        <taxon>Frankiales</taxon>
        <taxon>Frankiaceae</taxon>
        <taxon>Frankia</taxon>
    </lineage>
</organism>
<keyword evidence="1" id="KW-0805">Transcription regulation</keyword>
<feature type="DNA-binding region" description="H-T-H motif" evidence="4">
    <location>
        <begin position="39"/>
        <end position="58"/>
    </location>
</feature>
<dbReference type="InterPro" id="IPR009057">
    <property type="entry name" value="Homeodomain-like_sf"/>
</dbReference>
<dbReference type="SUPFAM" id="SSF48498">
    <property type="entry name" value="Tetracyclin repressor-like, C-terminal domain"/>
    <property type="match status" value="1"/>
</dbReference>
<dbReference type="PANTHER" id="PTHR30055">
    <property type="entry name" value="HTH-TYPE TRANSCRIPTIONAL REGULATOR RUTR"/>
    <property type="match status" value="1"/>
</dbReference>
<dbReference type="PRINTS" id="PR00455">
    <property type="entry name" value="HTHTETR"/>
</dbReference>
<dbReference type="InterPro" id="IPR036271">
    <property type="entry name" value="Tet_transcr_reg_TetR-rel_C_sf"/>
</dbReference>
<dbReference type="InterPro" id="IPR001647">
    <property type="entry name" value="HTH_TetR"/>
</dbReference>
<keyword evidence="3" id="KW-0804">Transcription</keyword>
<dbReference type="PANTHER" id="PTHR30055:SF234">
    <property type="entry name" value="HTH-TYPE TRANSCRIPTIONAL REGULATOR BETI"/>
    <property type="match status" value="1"/>
</dbReference>
<dbReference type="RefSeq" id="WP_101831466.1">
    <property type="nucleotide sequence ID" value="NZ_FZMO01000112.1"/>
</dbReference>
<dbReference type="Proteomes" id="UP000234331">
    <property type="component" value="Unassembled WGS sequence"/>
</dbReference>
<dbReference type="SUPFAM" id="SSF46689">
    <property type="entry name" value="Homeodomain-like"/>
    <property type="match status" value="2"/>
</dbReference>
<dbReference type="AlphaFoldDB" id="A0A2I2KPT7"/>
<dbReference type="EMBL" id="FZMO01000112">
    <property type="protein sequence ID" value="SNQ47670.1"/>
    <property type="molecule type" value="Genomic_DNA"/>
</dbReference>
<dbReference type="GO" id="GO:0000976">
    <property type="term" value="F:transcription cis-regulatory region binding"/>
    <property type="evidence" value="ECO:0007669"/>
    <property type="project" value="TreeGrafter"/>
</dbReference>
<keyword evidence="7" id="KW-1185">Reference proteome</keyword>
<protein>
    <submittedName>
        <fullName evidence="6">DNA-binding transcriptional regulator, AcrR family</fullName>
    </submittedName>
</protein>
<gene>
    <name evidence="6" type="ORF">FRACA_20066</name>
</gene>
<dbReference type="OrthoDB" id="4456617at2"/>
<dbReference type="InterPro" id="IPR023772">
    <property type="entry name" value="DNA-bd_HTH_TetR-type_CS"/>
</dbReference>
<evidence type="ECO:0000256" key="4">
    <source>
        <dbReference type="PROSITE-ProRule" id="PRU00335"/>
    </source>
</evidence>
<feature type="domain" description="HTH tetR-type" evidence="5">
    <location>
        <begin position="16"/>
        <end position="76"/>
    </location>
</feature>
<dbReference type="InterPro" id="IPR041490">
    <property type="entry name" value="KstR2_TetR_C"/>
</dbReference>
<dbReference type="InterPro" id="IPR050109">
    <property type="entry name" value="HTH-type_TetR-like_transc_reg"/>
</dbReference>
<sequence>MATHGRGAVTRTSRPRDRRAQILLAASGLFYRSGYPNVSTEEIAASVGITAGALYRHFRSKEELLARTLSESFDRAAVVTGRGGADLTQVVGDLAAISARRRELGVLWTRESRYLSSAVRAPMRKHFFLFLDRLVDAIAADRPEVGRRHAEVLAWCTLAVLTSPSYHDVAMSEDAAAALLTGLALAVCRTQVPTERGRDAGSGGGSAPGLPPGNRREALLVAAARMFAERGYQGVTTEEIGAAVGVSSAALYRHFATKADLLVTIVTRATTAMQLAMSGSLARAGTPEAGLTNAAGAYLDFVMSHPDLVTVLVTESPSLPEDHRGRVRTITQTYAGEWLRLLRAVRPELDRATALYRVHAVLTMVNDVARTAPLREVTGLVGLVHTACMGILDDSALMP</sequence>
<proteinExistence type="predicted"/>
<dbReference type="Pfam" id="PF00440">
    <property type="entry name" value="TetR_N"/>
    <property type="match status" value="2"/>
</dbReference>
<feature type="DNA-binding region" description="H-T-H motif" evidence="4">
    <location>
        <begin position="236"/>
        <end position="255"/>
    </location>
</feature>
<name>A0A2I2KPT7_9ACTN</name>
<evidence type="ECO:0000256" key="2">
    <source>
        <dbReference type="ARBA" id="ARBA00023125"/>
    </source>
</evidence>
<accession>A0A2I2KPT7</accession>
<evidence type="ECO:0000313" key="7">
    <source>
        <dbReference type="Proteomes" id="UP000234331"/>
    </source>
</evidence>
<keyword evidence="2 4" id="KW-0238">DNA-binding</keyword>
<dbReference type="Gene3D" id="1.10.357.10">
    <property type="entry name" value="Tetracycline Repressor, domain 2"/>
    <property type="match status" value="2"/>
</dbReference>
<evidence type="ECO:0000256" key="1">
    <source>
        <dbReference type="ARBA" id="ARBA00023015"/>
    </source>
</evidence>
<dbReference type="PROSITE" id="PS50977">
    <property type="entry name" value="HTH_TETR_2"/>
    <property type="match status" value="2"/>
</dbReference>
<evidence type="ECO:0000256" key="3">
    <source>
        <dbReference type="ARBA" id="ARBA00023163"/>
    </source>
</evidence>
<evidence type="ECO:0000313" key="6">
    <source>
        <dbReference type="EMBL" id="SNQ47670.1"/>
    </source>
</evidence>
<reference evidence="6 7" key="1">
    <citation type="submission" date="2017-06" db="EMBL/GenBank/DDBJ databases">
        <authorList>
            <person name="Kim H.J."/>
            <person name="Triplett B.A."/>
        </authorList>
    </citation>
    <scope>NUCLEOTIDE SEQUENCE [LARGE SCALE GENOMIC DNA]</scope>
    <source>
        <strain evidence="6">FRACA_ARgP5</strain>
    </source>
</reference>
<dbReference type="GO" id="GO:0003700">
    <property type="term" value="F:DNA-binding transcription factor activity"/>
    <property type="evidence" value="ECO:0007669"/>
    <property type="project" value="TreeGrafter"/>
</dbReference>
<dbReference type="Pfam" id="PF17932">
    <property type="entry name" value="TetR_C_24"/>
    <property type="match status" value="1"/>
</dbReference>
<feature type="domain" description="HTH tetR-type" evidence="5">
    <location>
        <begin position="213"/>
        <end position="273"/>
    </location>
</feature>